<protein>
    <submittedName>
        <fullName evidence="2">Xylose isomerase</fullName>
    </submittedName>
</protein>
<dbReference type="Proteomes" id="UP000234341">
    <property type="component" value="Unassembled WGS sequence"/>
</dbReference>
<dbReference type="EMBL" id="PJRP01000001">
    <property type="protein sequence ID" value="PLQ02107.1"/>
    <property type="molecule type" value="Genomic_DNA"/>
</dbReference>
<dbReference type="Pfam" id="PF01261">
    <property type="entry name" value="AP_endonuc_2"/>
    <property type="match status" value="1"/>
</dbReference>
<dbReference type="AlphaFoldDB" id="A0A2N5CIU3"/>
<accession>A0A2N5CIU3</accession>
<dbReference type="PANTHER" id="PTHR12110">
    <property type="entry name" value="HYDROXYPYRUVATE ISOMERASE"/>
    <property type="match status" value="1"/>
</dbReference>
<comment type="caution">
    <text evidence="2">The sequence shown here is derived from an EMBL/GenBank/DDBJ whole genome shotgun (WGS) entry which is preliminary data.</text>
</comment>
<dbReference type="InterPro" id="IPR013022">
    <property type="entry name" value="Xyl_isomerase-like_TIM-brl"/>
</dbReference>
<proteinExistence type="predicted"/>
<name>A0A2N5CIU3_9BURK</name>
<feature type="domain" description="Xylose isomerase-like TIM barrel" evidence="1">
    <location>
        <begin position="24"/>
        <end position="275"/>
    </location>
</feature>
<organism evidence="2 3">
    <name type="scientific">Cupriavidus pauculus</name>
    <dbReference type="NCBI Taxonomy" id="82633"/>
    <lineage>
        <taxon>Bacteria</taxon>
        <taxon>Pseudomonadati</taxon>
        <taxon>Pseudomonadota</taxon>
        <taxon>Betaproteobacteria</taxon>
        <taxon>Burkholderiales</taxon>
        <taxon>Burkholderiaceae</taxon>
        <taxon>Cupriavidus</taxon>
    </lineage>
</organism>
<keyword evidence="2" id="KW-0413">Isomerase</keyword>
<gene>
    <name evidence="2" type="ORF">CYJ10_02035</name>
</gene>
<evidence type="ECO:0000313" key="3">
    <source>
        <dbReference type="Proteomes" id="UP000234341"/>
    </source>
</evidence>
<dbReference type="OrthoDB" id="9780241at2"/>
<dbReference type="PANTHER" id="PTHR12110:SF21">
    <property type="entry name" value="XYLOSE ISOMERASE-LIKE TIM BARREL DOMAIN-CONTAINING PROTEIN"/>
    <property type="match status" value="1"/>
</dbReference>
<evidence type="ECO:0000259" key="1">
    <source>
        <dbReference type="Pfam" id="PF01261"/>
    </source>
</evidence>
<dbReference type="InterPro" id="IPR036237">
    <property type="entry name" value="Xyl_isomerase-like_sf"/>
</dbReference>
<evidence type="ECO:0000313" key="2">
    <source>
        <dbReference type="EMBL" id="PLQ02107.1"/>
    </source>
</evidence>
<reference evidence="2 3" key="1">
    <citation type="submission" date="2017-12" db="EMBL/GenBank/DDBJ databases">
        <title>Genome sequence of the active heterotrophic nitrifier-denitrifier, Cupriavidus pauculus UM1.</title>
        <authorList>
            <person name="Putonti C."/>
            <person name="Castignetti D."/>
        </authorList>
    </citation>
    <scope>NUCLEOTIDE SEQUENCE [LARGE SCALE GENOMIC DNA]</scope>
    <source>
        <strain evidence="2 3">UM1</strain>
    </source>
</reference>
<dbReference type="InterPro" id="IPR050312">
    <property type="entry name" value="IolE/XylAMocC-like"/>
</dbReference>
<dbReference type="SUPFAM" id="SSF51658">
    <property type="entry name" value="Xylose isomerase-like"/>
    <property type="match status" value="1"/>
</dbReference>
<dbReference type="Gene3D" id="3.20.20.150">
    <property type="entry name" value="Divalent-metal-dependent TIM barrel enzymes"/>
    <property type="match status" value="1"/>
</dbReference>
<sequence>MCHPRAHATSIATVSLSGTLPEKLEAAAAAGFDGVEIFAKDLQDFSGTAADIRRYAAGLHLDILMYQPFRDFEAMPADQFAANMARAAQAFDAMEALGTDLLLVCSNVQDAASDDPERAAADLWHLADAAAQRGLRIGYEALAWGRHVRHWRQAWDIVQRANHPALGLILDSFHTLALAASQGEPVAEALRGIDTIPADRLFFVQLADAPRMALDVLSWSRHHRNFPGQGELDVANFARAVRRTGYLGPLSLEIFNDVFRVTPPLPVARDGLRSLQWIKQQWVDKRASTDQATATSALRS</sequence>
<dbReference type="GO" id="GO:0016853">
    <property type="term" value="F:isomerase activity"/>
    <property type="evidence" value="ECO:0007669"/>
    <property type="project" value="UniProtKB-KW"/>
</dbReference>